<dbReference type="InterPro" id="IPR003251">
    <property type="entry name" value="Rr_diiron-bd_dom"/>
</dbReference>
<organism evidence="2 3">
    <name type="scientific">Candidatus Erysipelatoclostridium merdavium</name>
    <dbReference type="NCBI Taxonomy" id="2838566"/>
    <lineage>
        <taxon>Bacteria</taxon>
        <taxon>Bacillati</taxon>
        <taxon>Bacillota</taxon>
        <taxon>Erysipelotrichia</taxon>
        <taxon>Erysipelotrichales</taxon>
        <taxon>Erysipelotrichales incertae sedis</taxon>
    </lineage>
</organism>
<dbReference type="EMBL" id="DXET01000133">
    <property type="protein sequence ID" value="HIX81486.1"/>
    <property type="molecule type" value="Genomic_DNA"/>
</dbReference>
<reference evidence="2" key="2">
    <citation type="submission" date="2021-04" db="EMBL/GenBank/DDBJ databases">
        <authorList>
            <person name="Gilroy R."/>
        </authorList>
    </citation>
    <scope>NUCLEOTIDE SEQUENCE</scope>
    <source>
        <strain evidence="2">ChiGjej1B1-14440</strain>
    </source>
</reference>
<dbReference type="InterPro" id="IPR012347">
    <property type="entry name" value="Ferritin-like"/>
</dbReference>
<name>A0A9D1XLX7_9FIRM</name>
<accession>A0A9D1XLX7</accession>
<reference evidence="2" key="1">
    <citation type="journal article" date="2021" name="PeerJ">
        <title>Extensive microbial diversity within the chicken gut microbiome revealed by metagenomics and culture.</title>
        <authorList>
            <person name="Gilroy R."/>
            <person name="Ravi A."/>
            <person name="Getino M."/>
            <person name="Pursley I."/>
            <person name="Horton D.L."/>
            <person name="Alikhan N.F."/>
            <person name="Baker D."/>
            <person name="Gharbi K."/>
            <person name="Hall N."/>
            <person name="Watson M."/>
            <person name="Adriaenssens E.M."/>
            <person name="Foster-Nyarko E."/>
            <person name="Jarju S."/>
            <person name="Secka A."/>
            <person name="Antonio M."/>
            <person name="Oren A."/>
            <person name="Chaudhuri R.R."/>
            <person name="La Ragione R."/>
            <person name="Hildebrand F."/>
            <person name="Pallen M.J."/>
        </authorList>
    </citation>
    <scope>NUCLEOTIDE SEQUENCE</scope>
    <source>
        <strain evidence="2">ChiGjej1B1-14440</strain>
    </source>
</reference>
<dbReference type="Gene3D" id="1.20.1260.10">
    <property type="match status" value="1"/>
</dbReference>
<dbReference type="InterPro" id="IPR009078">
    <property type="entry name" value="Ferritin-like_SF"/>
</dbReference>
<gene>
    <name evidence="2" type="ORF">H9980_05880</name>
</gene>
<dbReference type="GO" id="GO:0016491">
    <property type="term" value="F:oxidoreductase activity"/>
    <property type="evidence" value="ECO:0007669"/>
    <property type="project" value="InterPro"/>
</dbReference>
<evidence type="ECO:0000313" key="2">
    <source>
        <dbReference type="EMBL" id="HIX81486.1"/>
    </source>
</evidence>
<dbReference type="Proteomes" id="UP000886724">
    <property type="component" value="Unassembled WGS sequence"/>
</dbReference>
<dbReference type="SUPFAM" id="SSF47240">
    <property type="entry name" value="Ferritin-like"/>
    <property type="match status" value="1"/>
</dbReference>
<evidence type="ECO:0000313" key="3">
    <source>
        <dbReference type="Proteomes" id="UP000886724"/>
    </source>
</evidence>
<protein>
    <submittedName>
        <fullName evidence="2">Rubrerythrin family protein</fullName>
    </submittedName>
</protein>
<dbReference type="GO" id="GO:0046872">
    <property type="term" value="F:metal ion binding"/>
    <property type="evidence" value="ECO:0007669"/>
    <property type="project" value="InterPro"/>
</dbReference>
<comment type="caution">
    <text evidence="2">The sequence shown here is derived from an EMBL/GenBank/DDBJ whole genome shotgun (WGS) entry which is preliminary data.</text>
</comment>
<evidence type="ECO:0000259" key="1">
    <source>
        <dbReference type="Pfam" id="PF02915"/>
    </source>
</evidence>
<dbReference type="AlphaFoldDB" id="A0A9D1XLX7"/>
<sequence>MEKTSNIYGLMILDNIGGMNSKMSMINQYLYSMINIENDYPVLAAVFDEILKTETKHLKLLMQLALKLDSDPRLWSCLNDQCSYWSPSYINYPTQIKIIFNTLIKQNILATRKYQQQIKQVTNKEVQELLMQIISDEAKHLNILEKWETKLVRKSDTLI</sequence>
<proteinExistence type="predicted"/>
<feature type="domain" description="Rubrerythrin diiron-binding" evidence="1">
    <location>
        <begin position="29"/>
        <end position="146"/>
    </location>
</feature>
<dbReference type="Pfam" id="PF02915">
    <property type="entry name" value="Rubrerythrin"/>
    <property type="match status" value="1"/>
</dbReference>